<evidence type="ECO:0000256" key="2">
    <source>
        <dbReference type="ARBA" id="ARBA00008098"/>
    </source>
</evidence>
<dbReference type="GO" id="GO:0005549">
    <property type="term" value="F:odorant binding"/>
    <property type="evidence" value="ECO:0007669"/>
    <property type="project" value="InterPro"/>
</dbReference>
<dbReference type="InterPro" id="IPR036728">
    <property type="entry name" value="PBP_GOBP_sf"/>
</dbReference>
<dbReference type="PANTHER" id="PTHR21364">
    <property type="entry name" value="GENERAL ODORANT-BINDING PROTEIN 19A"/>
    <property type="match status" value="1"/>
</dbReference>
<gene>
    <name evidence="5" type="ORF">R5R35_002793</name>
</gene>
<proteinExistence type="inferred from homology"/>
<protein>
    <recommendedName>
        <fullName evidence="7">Odorant binding protein</fullName>
    </recommendedName>
</protein>
<organism evidence="5 6">
    <name type="scientific">Gryllus longicercus</name>
    <dbReference type="NCBI Taxonomy" id="2509291"/>
    <lineage>
        <taxon>Eukaryota</taxon>
        <taxon>Metazoa</taxon>
        <taxon>Ecdysozoa</taxon>
        <taxon>Arthropoda</taxon>
        <taxon>Hexapoda</taxon>
        <taxon>Insecta</taxon>
        <taxon>Pterygota</taxon>
        <taxon>Neoptera</taxon>
        <taxon>Polyneoptera</taxon>
        <taxon>Orthoptera</taxon>
        <taxon>Ensifera</taxon>
        <taxon>Gryllidea</taxon>
        <taxon>Grylloidea</taxon>
        <taxon>Gryllidae</taxon>
        <taxon>Gryllinae</taxon>
        <taxon>Gryllus</taxon>
    </lineage>
</organism>
<dbReference type="CDD" id="cd23992">
    <property type="entry name" value="PBP_GOBP"/>
    <property type="match status" value="1"/>
</dbReference>
<dbReference type="EMBL" id="JAZDUA010000026">
    <property type="protein sequence ID" value="KAK7872349.1"/>
    <property type="molecule type" value="Genomic_DNA"/>
</dbReference>
<evidence type="ECO:0000256" key="3">
    <source>
        <dbReference type="ARBA" id="ARBA00022525"/>
    </source>
</evidence>
<comment type="caution">
    <text evidence="5">The sequence shown here is derived from an EMBL/GenBank/DDBJ whole genome shotgun (WGS) entry which is preliminary data.</text>
</comment>
<evidence type="ECO:0000313" key="6">
    <source>
        <dbReference type="Proteomes" id="UP001378592"/>
    </source>
</evidence>
<dbReference type="FunFam" id="1.10.238.20:FF:000001">
    <property type="entry name" value="General odorant-binding protein lush"/>
    <property type="match status" value="1"/>
</dbReference>
<feature type="signal peptide" evidence="4">
    <location>
        <begin position="1"/>
        <end position="25"/>
    </location>
</feature>
<evidence type="ECO:0000256" key="1">
    <source>
        <dbReference type="ARBA" id="ARBA00004613"/>
    </source>
</evidence>
<dbReference type="GO" id="GO:0005576">
    <property type="term" value="C:extracellular region"/>
    <property type="evidence" value="ECO:0007669"/>
    <property type="project" value="UniProtKB-SubCell"/>
</dbReference>
<dbReference type="Proteomes" id="UP001378592">
    <property type="component" value="Unassembled WGS sequence"/>
</dbReference>
<dbReference type="InterPro" id="IPR006170">
    <property type="entry name" value="PBP/GOBP"/>
</dbReference>
<comment type="similarity">
    <text evidence="2">Belongs to the PBP/GOBP family.</text>
</comment>
<reference evidence="5 6" key="1">
    <citation type="submission" date="2024-03" db="EMBL/GenBank/DDBJ databases">
        <title>The genome assembly and annotation of the cricket Gryllus longicercus Weissman &amp; Gray.</title>
        <authorList>
            <person name="Szrajer S."/>
            <person name="Gray D."/>
            <person name="Ylla G."/>
        </authorList>
    </citation>
    <scope>NUCLEOTIDE SEQUENCE [LARGE SCALE GENOMIC DNA]</scope>
    <source>
        <strain evidence="5">DAG 2021-001</strain>
        <tissue evidence="5">Whole body minus gut</tissue>
    </source>
</reference>
<keyword evidence="6" id="KW-1185">Reference proteome</keyword>
<evidence type="ECO:0000313" key="5">
    <source>
        <dbReference type="EMBL" id="KAK7872349.1"/>
    </source>
</evidence>
<keyword evidence="4" id="KW-0732">Signal</keyword>
<name>A0AAN9WHW9_9ORTH</name>
<dbReference type="Pfam" id="PF01395">
    <property type="entry name" value="PBP_GOBP"/>
    <property type="match status" value="1"/>
</dbReference>
<dbReference type="GO" id="GO:0007608">
    <property type="term" value="P:sensory perception of smell"/>
    <property type="evidence" value="ECO:0007669"/>
    <property type="project" value="UniProtKB-ARBA"/>
</dbReference>
<dbReference type="SMART" id="SM00708">
    <property type="entry name" value="PhBP"/>
    <property type="match status" value="1"/>
</dbReference>
<keyword evidence="3" id="KW-0964">Secreted</keyword>
<dbReference type="PANTHER" id="PTHR21364:SF2">
    <property type="entry name" value="GENERAL ODORANT-BINDING PROTEIN 19A"/>
    <property type="match status" value="1"/>
</dbReference>
<dbReference type="SUPFAM" id="SSF47565">
    <property type="entry name" value="Insect pheromone/odorant-binding proteins"/>
    <property type="match status" value="1"/>
</dbReference>
<evidence type="ECO:0008006" key="7">
    <source>
        <dbReference type="Google" id="ProtNLM"/>
    </source>
</evidence>
<dbReference type="Gene3D" id="1.10.238.20">
    <property type="entry name" value="Pheromone/general odorant binding protein domain"/>
    <property type="match status" value="1"/>
</dbReference>
<sequence>MQPSAASAAFAALSALLVFAAVGHGLELTGRIMDMAKMVDKKCREETGADRESLKHWAHGVLDDHESFKCYIKCIMVQFSALSEDGVFVVEEELENVPPEIKEEGHRIVLACKDTSGADACDTAYQMHRCYNSSNPVLYKEVLLAFDIKIDE</sequence>
<comment type="subcellular location">
    <subcellularLocation>
        <location evidence="1">Secreted</location>
    </subcellularLocation>
</comment>
<feature type="chain" id="PRO_5042855885" description="Odorant binding protein" evidence="4">
    <location>
        <begin position="26"/>
        <end position="152"/>
    </location>
</feature>
<dbReference type="AlphaFoldDB" id="A0AAN9WHW9"/>
<evidence type="ECO:0000256" key="4">
    <source>
        <dbReference type="SAM" id="SignalP"/>
    </source>
</evidence>
<accession>A0AAN9WHW9</accession>